<evidence type="ECO:0000256" key="1">
    <source>
        <dbReference type="SAM" id="MobiDB-lite"/>
    </source>
</evidence>
<feature type="region of interest" description="Disordered" evidence="1">
    <location>
        <begin position="30"/>
        <end position="86"/>
    </location>
</feature>
<accession>A0A4Y6PN55</accession>
<dbReference type="PROSITE" id="PS51257">
    <property type="entry name" value="PROKAR_LIPOPROTEIN"/>
    <property type="match status" value="1"/>
</dbReference>
<reference evidence="3 4" key="1">
    <citation type="submission" date="2019-06" db="EMBL/GenBank/DDBJ databases">
        <title>Persicimonas caeni gen. nov., sp. nov., a predatory bacterium isolated from solar saltern.</title>
        <authorList>
            <person name="Wang S."/>
        </authorList>
    </citation>
    <scope>NUCLEOTIDE SEQUENCE [LARGE SCALE GENOMIC DNA]</scope>
    <source>
        <strain evidence="3 4">YN101</strain>
    </source>
</reference>
<organism evidence="3 4">
    <name type="scientific">Persicimonas caeni</name>
    <dbReference type="NCBI Taxonomy" id="2292766"/>
    <lineage>
        <taxon>Bacteria</taxon>
        <taxon>Deltaproteobacteria</taxon>
        <taxon>Bradymonadales</taxon>
        <taxon>Bradymonadaceae</taxon>
        <taxon>Persicimonas</taxon>
    </lineage>
</organism>
<feature type="compositionally biased region" description="Basic and acidic residues" evidence="1">
    <location>
        <begin position="43"/>
        <end position="67"/>
    </location>
</feature>
<evidence type="ECO:0008006" key="5">
    <source>
        <dbReference type="Google" id="ProtNLM"/>
    </source>
</evidence>
<feature type="chain" id="PRO_5030106104" description="Secreted protein" evidence="2">
    <location>
        <begin position="28"/>
        <end position="86"/>
    </location>
</feature>
<keyword evidence="4" id="KW-1185">Reference proteome</keyword>
<protein>
    <recommendedName>
        <fullName evidence="5">Secreted protein</fullName>
    </recommendedName>
</protein>
<proteinExistence type="predicted"/>
<keyword evidence="2" id="KW-0732">Signal</keyword>
<dbReference type="AlphaFoldDB" id="A0A4Y6PN55"/>
<dbReference type="Proteomes" id="UP000315995">
    <property type="component" value="Chromosome"/>
</dbReference>
<feature type="compositionally biased region" description="Basic and acidic residues" evidence="1">
    <location>
        <begin position="77"/>
        <end position="86"/>
    </location>
</feature>
<dbReference type="RefSeq" id="WP_141196238.1">
    <property type="nucleotide sequence ID" value="NZ_CP041186.1"/>
</dbReference>
<name>A0A4Y6PN55_PERCE</name>
<evidence type="ECO:0000313" key="4">
    <source>
        <dbReference type="Proteomes" id="UP000315995"/>
    </source>
</evidence>
<feature type="signal peptide" evidence="2">
    <location>
        <begin position="1"/>
        <end position="27"/>
    </location>
</feature>
<sequence length="86" mass="9074">MTSRATSIVPSLSFLATLLALALLAGACDDPPKAPEPSINVNEKQKELRDEVGEVQTEAKERADKVEAQLPEQDSGAAKDDAAPSQ</sequence>
<accession>A0A5B8XYI1</accession>
<gene>
    <name evidence="3" type="ORF">FIV42_03015</name>
</gene>
<evidence type="ECO:0000256" key="2">
    <source>
        <dbReference type="SAM" id="SignalP"/>
    </source>
</evidence>
<evidence type="ECO:0000313" key="3">
    <source>
        <dbReference type="EMBL" id="QDG49741.1"/>
    </source>
</evidence>
<dbReference type="EMBL" id="CP041186">
    <property type="protein sequence ID" value="QDG49741.1"/>
    <property type="molecule type" value="Genomic_DNA"/>
</dbReference>